<proteinExistence type="predicted"/>
<organism evidence="1 2">
    <name type="scientific">Hymenoscyphus fraxineus</name>
    <dbReference type="NCBI Taxonomy" id="746836"/>
    <lineage>
        <taxon>Eukaryota</taxon>
        <taxon>Fungi</taxon>
        <taxon>Dikarya</taxon>
        <taxon>Ascomycota</taxon>
        <taxon>Pezizomycotina</taxon>
        <taxon>Leotiomycetes</taxon>
        <taxon>Helotiales</taxon>
        <taxon>Helotiaceae</taxon>
        <taxon>Hymenoscyphus</taxon>
    </lineage>
</organism>
<evidence type="ECO:0000313" key="1">
    <source>
        <dbReference type="EMBL" id="CAG8960450.1"/>
    </source>
</evidence>
<comment type="caution">
    <text evidence="1">The sequence shown here is derived from an EMBL/GenBank/DDBJ whole genome shotgun (WGS) entry which is preliminary data.</text>
</comment>
<dbReference type="EMBL" id="CAJVRL010000099">
    <property type="protein sequence ID" value="CAG8960450.1"/>
    <property type="molecule type" value="Genomic_DNA"/>
</dbReference>
<name>A0A9N9LA28_9HELO</name>
<sequence>MPLAIVSGSPNPAPCGLFVSTGTPPDSESALNTNHQRAIAVEGMTVVHLKAMAEHSRASLGLDWKLRIASTLSPLPLGEQHAVMRVRPYAQANIWWGALGQVLYVSYNHTRQSLFVNLQLHIIIEILYLEEVASNINSANPATWIPQTFSLHKAEETELRSKPLPVVIGSDVPNKTAKDNQVFASLMRSRSIGHLLRTTSGVAVIPEKRSASVLTPSN</sequence>
<dbReference type="AlphaFoldDB" id="A0A9N9LA28"/>
<keyword evidence="2" id="KW-1185">Reference proteome</keyword>
<evidence type="ECO:0000313" key="2">
    <source>
        <dbReference type="Proteomes" id="UP000696280"/>
    </source>
</evidence>
<protein>
    <submittedName>
        <fullName evidence="1">Uncharacterized protein</fullName>
    </submittedName>
</protein>
<reference evidence="1" key="1">
    <citation type="submission" date="2021-07" db="EMBL/GenBank/DDBJ databases">
        <authorList>
            <person name="Durling M."/>
        </authorList>
    </citation>
    <scope>NUCLEOTIDE SEQUENCE</scope>
</reference>
<accession>A0A9N9LA28</accession>
<gene>
    <name evidence="1" type="ORF">HYFRA_00008169</name>
</gene>
<dbReference type="Proteomes" id="UP000696280">
    <property type="component" value="Unassembled WGS sequence"/>
</dbReference>